<keyword evidence="4" id="KW-1185">Reference proteome</keyword>
<gene>
    <name evidence="3" type="ORF">POM88_034250</name>
</gene>
<organism evidence="3 4">
    <name type="scientific">Heracleum sosnowskyi</name>
    <dbReference type="NCBI Taxonomy" id="360622"/>
    <lineage>
        <taxon>Eukaryota</taxon>
        <taxon>Viridiplantae</taxon>
        <taxon>Streptophyta</taxon>
        <taxon>Embryophyta</taxon>
        <taxon>Tracheophyta</taxon>
        <taxon>Spermatophyta</taxon>
        <taxon>Magnoliopsida</taxon>
        <taxon>eudicotyledons</taxon>
        <taxon>Gunneridae</taxon>
        <taxon>Pentapetalae</taxon>
        <taxon>asterids</taxon>
        <taxon>campanulids</taxon>
        <taxon>Apiales</taxon>
        <taxon>Apiaceae</taxon>
        <taxon>Apioideae</taxon>
        <taxon>apioid superclade</taxon>
        <taxon>Tordylieae</taxon>
        <taxon>Tordyliinae</taxon>
        <taxon>Heracleum</taxon>
    </lineage>
</organism>
<comment type="caution">
    <text evidence="3">The sequence shown here is derived from an EMBL/GenBank/DDBJ whole genome shotgun (WGS) entry which is preliminary data.</text>
</comment>
<evidence type="ECO:0000256" key="1">
    <source>
        <dbReference type="SAM" id="MobiDB-lite"/>
    </source>
</evidence>
<evidence type="ECO:0000313" key="3">
    <source>
        <dbReference type="EMBL" id="KAK1368158.1"/>
    </source>
</evidence>
<protein>
    <submittedName>
        <fullName evidence="3">Uncharacterized protein</fullName>
    </submittedName>
</protein>
<dbReference type="AlphaFoldDB" id="A0AAD8HKX2"/>
<sequence length="113" mass="13353">MGMISVQHTTLGSLRLLPLLLFPRCTINHVLLEVDRKKLVWYDLDRKKVSKVRMSGIPVECNSFLYTESLLKLTMDKRLQHKPLQQKPSKDKQDKNQKERRDEFLSKGFTQRL</sequence>
<reference evidence="3" key="2">
    <citation type="submission" date="2023-05" db="EMBL/GenBank/DDBJ databases">
        <authorList>
            <person name="Schelkunov M.I."/>
        </authorList>
    </citation>
    <scope>NUCLEOTIDE SEQUENCE</scope>
    <source>
        <strain evidence="3">Hsosn_3</strain>
        <tissue evidence="3">Leaf</tissue>
    </source>
</reference>
<reference evidence="3" key="1">
    <citation type="submission" date="2023-02" db="EMBL/GenBank/DDBJ databases">
        <title>Genome of toxic invasive species Heracleum sosnowskyi carries increased number of genes despite the absence of recent whole-genome duplications.</title>
        <authorList>
            <person name="Schelkunov M."/>
            <person name="Shtratnikova V."/>
            <person name="Makarenko M."/>
            <person name="Klepikova A."/>
            <person name="Omelchenko D."/>
            <person name="Novikova G."/>
            <person name="Obukhova E."/>
            <person name="Bogdanov V."/>
            <person name="Penin A."/>
            <person name="Logacheva M."/>
        </authorList>
    </citation>
    <scope>NUCLEOTIDE SEQUENCE</scope>
    <source>
        <strain evidence="3">Hsosn_3</strain>
        <tissue evidence="3">Leaf</tissue>
    </source>
</reference>
<feature type="chain" id="PRO_5042193941" evidence="2">
    <location>
        <begin position="28"/>
        <end position="113"/>
    </location>
</feature>
<keyword evidence="2" id="KW-0732">Signal</keyword>
<evidence type="ECO:0000256" key="2">
    <source>
        <dbReference type="SAM" id="SignalP"/>
    </source>
</evidence>
<evidence type="ECO:0000313" key="4">
    <source>
        <dbReference type="Proteomes" id="UP001237642"/>
    </source>
</evidence>
<name>A0AAD8HKX2_9APIA</name>
<proteinExistence type="predicted"/>
<feature type="compositionally biased region" description="Basic and acidic residues" evidence="1">
    <location>
        <begin position="88"/>
        <end position="105"/>
    </location>
</feature>
<feature type="signal peptide" evidence="2">
    <location>
        <begin position="1"/>
        <end position="27"/>
    </location>
</feature>
<feature type="region of interest" description="Disordered" evidence="1">
    <location>
        <begin position="80"/>
        <end position="113"/>
    </location>
</feature>
<dbReference type="Proteomes" id="UP001237642">
    <property type="component" value="Unassembled WGS sequence"/>
</dbReference>
<accession>A0AAD8HKX2</accession>
<dbReference type="EMBL" id="JAUIZM010000008">
    <property type="protein sequence ID" value="KAK1368158.1"/>
    <property type="molecule type" value="Genomic_DNA"/>
</dbReference>